<protein>
    <submittedName>
        <fullName evidence="1">Uncharacterized protein</fullName>
    </submittedName>
</protein>
<name>A0ABD6F9Y0_9PSEU</name>
<dbReference type="EMBL" id="QGUI02000007">
    <property type="protein sequence ID" value="MFO7190882.1"/>
    <property type="molecule type" value="Genomic_DNA"/>
</dbReference>
<gene>
    <name evidence="1" type="ORF">DIU77_001365</name>
</gene>
<accession>A0ABD6F9Y0</accession>
<evidence type="ECO:0000313" key="2">
    <source>
        <dbReference type="Proteomes" id="UP000249324"/>
    </source>
</evidence>
<proteinExistence type="predicted"/>
<sequence length="129" mass="14546">MLQITPHRSVTDCVAVQVIDVPLTHLPPGVRAETFTHADGRKATIYRAPYESDGPLVLTEDGQRVLCYMCAAYVFRWPEGTTQVDVGHGRIGKYMRLRDGITISGNWSPRVLADFGQRWAHSELDKYSR</sequence>
<organism evidence="1 2">
    <name type="scientific">Thermocrispum agreste</name>
    <dbReference type="NCBI Taxonomy" id="37925"/>
    <lineage>
        <taxon>Bacteria</taxon>
        <taxon>Bacillati</taxon>
        <taxon>Actinomycetota</taxon>
        <taxon>Actinomycetes</taxon>
        <taxon>Pseudonocardiales</taxon>
        <taxon>Pseudonocardiaceae</taxon>
        <taxon>Thermocrispum</taxon>
    </lineage>
</organism>
<comment type="caution">
    <text evidence="1">The sequence shown here is derived from an EMBL/GenBank/DDBJ whole genome shotgun (WGS) entry which is preliminary data.</text>
</comment>
<reference evidence="1 2" key="1">
    <citation type="journal article" date="2021" name="BMC Genomics">
        <title>Genome-resolved metagenome and metatranscriptome analyses of thermophilic composting reveal key bacterial players and their metabolic interactions.</title>
        <authorList>
            <person name="Braga L.P.P."/>
            <person name="Pereira R.V."/>
            <person name="Martins L.F."/>
            <person name="Moura L.M.S."/>
            <person name="Sanchez F.B."/>
            <person name="Patane J.S.L."/>
            <person name="da Silva A.M."/>
            <person name="Setubal J.C."/>
        </authorList>
    </citation>
    <scope>NUCLEOTIDE SEQUENCE [LARGE SCALE GENOMIC DNA]</scope>
    <source>
        <strain evidence="1">ZC4RG45</strain>
    </source>
</reference>
<dbReference type="Proteomes" id="UP000249324">
    <property type="component" value="Unassembled WGS sequence"/>
</dbReference>
<evidence type="ECO:0000313" key="1">
    <source>
        <dbReference type="EMBL" id="MFO7190882.1"/>
    </source>
</evidence>
<dbReference type="AlphaFoldDB" id="A0ABD6F9Y0"/>